<gene>
    <name evidence="3" type="ORF">MM415A02457_0004</name>
    <name evidence="2" type="ORF">TM448A01920_0003</name>
    <name evidence="4" type="ORF">TM448B02051_0003</name>
</gene>
<dbReference type="EMBL" id="MT142005">
    <property type="protein sequence ID" value="QJA73138.1"/>
    <property type="molecule type" value="Genomic_DNA"/>
</dbReference>
<evidence type="ECO:0000313" key="4">
    <source>
        <dbReference type="EMBL" id="QJI00668.1"/>
    </source>
</evidence>
<evidence type="ECO:0000256" key="1">
    <source>
        <dbReference type="SAM" id="Coils"/>
    </source>
</evidence>
<sequence>MWKIMLKSKAFSQAMEIERLKKALRKKDDNIEELEARIARMVAMQEK</sequence>
<name>A0A6H1ZTU6_9ZZZZ</name>
<organism evidence="2">
    <name type="scientific">viral metagenome</name>
    <dbReference type="NCBI Taxonomy" id="1070528"/>
    <lineage>
        <taxon>unclassified sequences</taxon>
        <taxon>metagenomes</taxon>
        <taxon>organismal metagenomes</taxon>
    </lineage>
</organism>
<evidence type="ECO:0000313" key="3">
    <source>
        <dbReference type="EMBL" id="QJA73138.1"/>
    </source>
</evidence>
<keyword evidence="1" id="KW-0175">Coiled coil</keyword>
<evidence type="ECO:0000313" key="2">
    <source>
        <dbReference type="EMBL" id="QJA50899.1"/>
    </source>
</evidence>
<dbReference type="EMBL" id="MT144868">
    <property type="protein sequence ID" value="QJI00668.1"/>
    <property type="molecule type" value="Genomic_DNA"/>
</dbReference>
<reference evidence="2" key="1">
    <citation type="submission" date="2020-03" db="EMBL/GenBank/DDBJ databases">
        <title>The deep terrestrial virosphere.</title>
        <authorList>
            <person name="Holmfeldt K."/>
            <person name="Nilsson E."/>
            <person name="Simone D."/>
            <person name="Lopez-Fernandez M."/>
            <person name="Wu X."/>
            <person name="de Brujin I."/>
            <person name="Lundin D."/>
            <person name="Andersson A."/>
            <person name="Bertilsson S."/>
            <person name="Dopson M."/>
        </authorList>
    </citation>
    <scope>NUCLEOTIDE SEQUENCE</scope>
    <source>
        <strain evidence="3">MM415A02457</strain>
        <strain evidence="2">TM448A01920</strain>
        <strain evidence="4">TM448B02051</strain>
    </source>
</reference>
<proteinExistence type="predicted"/>
<feature type="coiled-coil region" evidence="1">
    <location>
        <begin position="17"/>
        <end position="44"/>
    </location>
</feature>
<dbReference type="EMBL" id="MT144224">
    <property type="protein sequence ID" value="QJA50899.1"/>
    <property type="molecule type" value="Genomic_DNA"/>
</dbReference>
<accession>A0A6H1ZTU6</accession>
<protein>
    <submittedName>
        <fullName evidence="2">Uncharacterized protein</fullName>
    </submittedName>
</protein>
<dbReference type="AlphaFoldDB" id="A0A6H1ZTU6"/>